<comment type="caution">
    <text evidence="2">The sequence shown here is derived from an EMBL/GenBank/DDBJ whole genome shotgun (WGS) entry which is preliminary data.</text>
</comment>
<dbReference type="AlphaFoldDB" id="A0A0L6UTS0"/>
<evidence type="ECO:0000313" key="3">
    <source>
        <dbReference type="Proteomes" id="UP000037035"/>
    </source>
</evidence>
<keyword evidence="1" id="KW-0472">Membrane</keyword>
<dbReference type="EMBL" id="LAVV01009075">
    <property type="protein sequence ID" value="KNZ51270.1"/>
    <property type="molecule type" value="Genomic_DNA"/>
</dbReference>
<evidence type="ECO:0000256" key="1">
    <source>
        <dbReference type="SAM" id="Phobius"/>
    </source>
</evidence>
<keyword evidence="1" id="KW-0812">Transmembrane</keyword>
<dbReference type="Proteomes" id="UP000037035">
    <property type="component" value="Unassembled WGS sequence"/>
</dbReference>
<dbReference type="VEuPathDB" id="FungiDB:VP01_4015g4"/>
<organism evidence="2 3">
    <name type="scientific">Puccinia sorghi</name>
    <dbReference type="NCBI Taxonomy" id="27349"/>
    <lineage>
        <taxon>Eukaryota</taxon>
        <taxon>Fungi</taxon>
        <taxon>Dikarya</taxon>
        <taxon>Basidiomycota</taxon>
        <taxon>Pucciniomycotina</taxon>
        <taxon>Pucciniomycetes</taxon>
        <taxon>Pucciniales</taxon>
        <taxon>Pucciniaceae</taxon>
        <taxon>Puccinia</taxon>
    </lineage>
</organism>
<evidence type="ECO:0000313" key="2">
    <source>
        <dbReference type="EMBL" id="KNZ51270.1"/>
    </source>
</evidence>
<reference evidence="2 3" key="1">
    <citation type="submission" date="2015-08" db="EMBL/GenBank/DDBJ databases">
        <title>Next Generation Sequencing and Analysis of the Genome of Puccinia sorghi L Schw, the Causal Agent of Maize Common Rust.</title>
        <authorList>
            <person name="Rochi L."/>
            <person name="Burguener G."/>
            <person name="Darino M."/>
            <person name="Turjanski A."/>
            <person name="Kreff E."/>
            <person name="Dieguez M.J."/>
            <person name="Sacco F."/>
        </authorList>
    </citation>
    <scope>NUCLEOTIDE SEQUENCE [LARGE SCALE GENOMIC DNA]</scope>
    <source>
        <strain evidence="2 3">RO10H11247</strain>
    </source>
</reference>
<accession>A0A0L6UTS0</accession>
<proteinExistence type="predicted"/>
<gene>
    <name evidence="2" type="ORF">VP01_4015g4</name>
</gene>
<sequence>MFADERAVFDFKILQNYVIFPAIGFNGVMVVTVGDNAFNCKKFKHLLKHDLASYICNPVSTPSWCKPPFGITTMLILA</sequence>
<name>A0A0L6UTS0_9BASI</name>
<feature type="transmembrane region" description="Helical" evidence="1">
    <location>
        <begin position="18"/>
        <end position="38"/>
    </location>
</feature>
<keyword evidence="3" id="KW-1185">Reference proteome</keyword>
<keyword evidence="1" id="KW-1133">Transmembrane helix</keyword>
<protein>
    <submittedName>
        <fullName evidence="2">Uncharacterized protein</fullName>
    </submittedName>
</protein>